<gene>
    <name evidence="7" type="ORF">METZ01_LOCUS275396</name>
</gene>
<keyword evidence="4" id="KW-0689">Ribosomal protein</keyword>
<dbReference type="FunFam" id="3.30.300.20:FF:000001">
    <property type="entry name" value="30S ribosomal protein S3"/>
    <property type="match status" value="1"/>
</dbReference>
<reference evidence="7" key="1">
    <citation type="submission" date="2018-05" db="EMBL/GenBank/DDBJ databases">
        <authorList>
            <person name="Lanie J.A."/>
            <person name="Ng W.-L."/>
            <person name="Kazmierczak K.M."/>
            <person name="Andrzejewski T.M."/>
            <person name="Davidsen T.M."/>
            <person name="Wayne K.J."/>
            <person name="Tettelin H."/>
            <person name="Glass J.I."/>
            <person name="Rusch D."/>
            <person name="Podicherti R."/>
            <person name="Tsui H.-C.T."/>
            <person name="Winkler M.E."/>
        </authorList>
    </citation>
    <scope>NUCLEOTIDE SEQUENCE</scope>
</reference>
<dbReference type="InterPro" id="IPR057258">
    <property type="entry name" value="Ribosomal_uS3"/>
</dbReference>
<feature type="non-terminal residue" evidence="7">
    <location>
        <position position="1"/>
    </location>
</feature>
<evidence type="ECO:0000256" key="2">
    <source>
        <dbReference type="ARBA" id="ARBA00022730"/>
    </source>
</evidence>
<evidence type="ECO:0000313" key="7">
    <source>
        <dbReference type="EMBL" id="SVC22542.1"/>
    </source>
</evidence>
<keyword evidence="5" id="KW-0687">Ribonucleoprotein</keyword>
<evidence type="ECO:0000256" key="5">
    <source>
        <dbReference type="ARBA" id="ARBA00023274"/>
    </source>
</evidence>
<dbReference type="Pfam" id="PF07650">
    <property type="entry name" value="KH_2"/>
    <property type="match status" value="1"/>
</dbReference>
<dbReference type="SUPFAM" id="SSF54821">
    <property type="entry name" value="Ribosomal protein S3 C-terminal domain"/>
    <property type="match status" value="1"/>
</dbReference>
<dbReference type="PROSITE" id="PS50823">
    <property type="entry name" value="KH_TYPE_2"/>
    <property type="match status" value="1"/>
</dbReference>
<dbReference type="GO" id="GO:0006412">
    <property type="term" value="P:translation"/>
    <property type="evidence" value="ECO:0007669"/>
    <property type="project" value="InterPro"/>
</dbReference>
<protein>
    <recommendedName>
        <fullName evidence="6">KH type-2 domain-containing protein</fullName>
    </recommendedName>
</protein>
<dbReference type="GO" id="GO:0019843">
    <property type="term" value="F:rRNA binding"/>
    <property type="evidence" value="ECO:0007669"/>
    <property type="project" value="UniProtKB-KW"/>
</dbReference>
<dbReference type="Gene3D" id="3.30.300.20">
    <property type="match status" value="1"/>
</dbReference>
<dbReference type="HAMAP" id="MF_01309_B">
    <property type="entry name" value="Ribosomal_uS3_B"/>
    <property type="match status" value="1"/>
</dbReference>
<evidence type="ECO:0000256" key="3">
    <source>
        <dbReference type="ARBA" id="ARBA00022884"/>
    </source>
</evidence>
<dbReference type="NCBIfam" id="TIGR01009">
    <property type="entry name" value="rpsC_bact"/>
    <property type="match status" value="1"/>
</dbReference>
<dbReference type="PANTHER" id="PTHR11760">
    <property type="entry name" value="30S/40S RIBOSOMAL PROTEIN S3"/>
    <property type="match status" value="1"/>
</dbReference>
<accession>A0A382KGR4</accession>
<dbReference type="GO" id="GO:0003735">
    <property type="term" value="F:structural constituent of ribosome"/>
    <property type="evidence" value="ECO:0007669"/>
    <property type="project" value="InterPro"/>
</dbReference>
<evidence type="ECO:0000259" key="6">
    <source>
        <dbReference type="PROSITE" id="PS50823"/>
    </source>
</evidence>
<dbReference type="SUPFAM" id="SSF54814">
    <property type="entry name" value="Prokaryotic type KH domain (KH-domain type II)"/>
    <property type="match status" value="1"/>
</dbReference>
<organism evidence="7">
    <name type="scientific">marine metagenome</name>
    <dbReference type="NCBI Taxonomy" id="408172"/>
    <lineage>
        <taxon>unclassified sequences</taxon>
        <taxon>metagenomes</taxon>
        <taxon>ecological metagenomes</taxon>
    </lineage>
</organism>
<proteinExistence type="inferred from homology"/>
<keyword evidence="2" id="KW-0699">rRNA-binding</keyword>
<dbReference type="AlphaFoldDB" id="A0A382KGR4"/>
<name>A0A382KGR4_9ZZZZ</name>
<dbReference type="GO" id="GO:0022627">
    <property type="term" value="C:cytosolic small ribosomal subunit"/>
    <property type="evidence" value="ECO:0007669"/>
    <property type="project" value="TreeGrafter"/>
</dbReference>
<dbReference type="InterPro" id="IPR018280">
    <property type="entry name" value="Ribosomal_uS3_CS"/>
</dbReference>
<comment type="similarity">
    <text evidence="1">Belongs to the universal ribosomal protein uS3 family.</text>
</comment>
<dbReference type="InterPro" id="IPR001351">
    <property type="entry name" value="Ribosomal_uS3_C"/>
</dbReference>
<keyword evidence="3" id="KW-0694">RNA-binding</keyword>
<sequence>VGQKTNPIGLRLGINRSWDSVWFDEKNYAVKLHEDIILRNYITNRLNHASISRIEISRTPKRITVTIHTARPGIVIGRGGTEVEQLKTELKKFIGYDVNINVSEIKRPGLRAELVGQNIAQQLEKKVNYRRAVKKAIQSTMSMGADGIRICVAGRLNGTEIARTETYREGKVPLHTLRADIDYACVESQTTYGVIGVKVWISNGEKRNR</sequence>
<dbReference type="SMART" id="SM00322">
    <property type="entry name" value="KH"/>
    <property type="match status" value="1"/>
</dbReference>
<dbReference type="PROSITE" id="PS00548">
    <property type="entry name" value="RIBOSOMAL_S3"/>
    <property type="match status" value="1"/>
</dbReference>
<dbReference type="Gene3D" id="3.30.1140.32">
    <property type="entry name" value="Ribosomal protein S3, C-terminal domain"/>
    <property type="match status" value="1"/>
</dbReference>
<dbReference type="PANTHER" id="PTHR11760:SF19">
    <property type="entry name" value="SMALL RIBOSOMAL SUBUNIT PROTEIN US3C"/>
    <property type="match status" value="1"/>
</dbReference>
<evidence type="ECO:0000256" key="1">
    <source>
        <dbReference type="ARBA" id="ARBA00010761"/>
    </source>
</evidence>
<dbReference type="CDD" id="cd02412">
    <property type="entry name" value="KH-II_30S_S3"/>
    <property type="match status" value="1"/>
</dbReference>
<dbReference type="EMBL" id="UINC01080000">
    <property type="protein sequence ID" value="SVC22542.1"/>
    <property type="molecule type" value="Genomic_DNA"/>
</dbReference>
<dbReference type="Pfam" id="PF00189">
    <property type="entry name" value="Ribosomal_S3_C"/>
    <property type="match status" value="1"/>
</dbReference>
<dbReference type="InterPro" id="IPR009019">
    <property type="entry name" value="KH_sf_prok-type"/>
</dbReference>
<dbReference type="InterPro" id="IPR036419">
    <property type="entry name" value="Ribosomal_S3_C_sf"/>
</dbReference>
<dbReference type="InterPro" id="IPR015946">
    <property type="entry name" value="KH_dom-like_a/b"/>
</dbReference>
<feature type="domain" description="KH type-2" evidence="6">
    <location>
        <begin position="38"/>
        <end position="106"/>
    </location>
</feature>
<dbReference type="InterPro" id="IPR005704">
    <property type="entry name" value="Ribosomal_uS3_bac-typ"/>
</dbReference>
<dbReference type="InterPro" id="IPR004087">
    <property type="entry name" value="KH_dom"/>
</dbReference>
<evidence type="ECO:0000256" key="4">
    <source>
        <dbReference type="ARBA" id="ARBA00022980"/>
    </source>
</evidence>
<dbReference type="InterPro" id="IPR004044">
    <property type="entry name" value="KH_dom_type_2"/>
</dbReference>